<dbReference type="InterPro" id="IPR013320">
    <property type="entry name" value="ConA-like_dom_sf"/>
</dbReference>
<evidence type="ECO:0000256" key="2">
    <source>
        <dbReference type="ARBA" id="ARBA00022801"/>
    </source>
</evidence>
<dbReference type="InterPro" id="IPR023296">
    <property type="entry name" value="Glyco_hydro_beta-prop_sf"/>
</dbReference>
<dbReference type="SUPFAM" id="SSF49899">
    <property type="entry name" value="Concanavalin A-like lectins/glucanases"/>
    <property type="match status" value="1"/>
</dbReference>
<dbReference type="GO" id="GO:0005975">
    <property type="term" value="P:carbohydrate metabolic process"/>
    <property type="evidence" value="ECO:0007669"/>
    <property type="project" value="InterPro"/>
</dbReference>
<organism evidence="7 8">
    <name type="scientific">Paraprevotella xylaniphila YIT 11841</name>
    <dbReference type="NCBI Taxonomy" id="762982"/>
    <lineage>
        <taxon>Bacteria</taxon>
        <taxon>Pseudomonadati</taxon>
        <taxon>Bacteroidota</taxon>
        <taxon>Bacteroidia</taxon>
        <taxon>Bacteroidales</taxon>
        <taxon>Prevotellaceae</taxon>
        <taxon>Paraprevotella</taxon>
    </lineage>
</organism>
<dbReference type="GO" id="GO:0004553">
    <property type="term" value="F:hydrolase activity, hydrolyzing O-glycosyl compounds"/>
    <property type="evidence" value="ECO:0007669"/>
    <property type="project" value="InterPro"/>
</dbReference>
<dbReference type="AlphaFoldDB" id="F3QPN8"/>
<dbReference type="HOGENOM" id="CLU_016508_1_0_10"/>
<dbReference type="Pfam" id="PF04616">
    <property type="entry name" value="Glyco_hydro_43"/>
    <property type="match status" value="1"/>
</dbReference>
<gene>
    <name evidence="7" type="ORF">HMPREF9442_00125</name>
</gene>
<evidence type="ECO:0000256" key="5">
    <source>
        <dbReference type="RuleBase" id="RU361187"/>
    </source>
</evidence>
<dbReference type="Gene3D" id="2.115.10.20">
    <property type="entry name" value="Glycosyl hydrolase domain, family 43"/>
    <property type="match status" value="1"/>
</dbReference>
<dbReference type="CDD" id="cd09001">
    <property type="entry name" value="GH43_FsAxh1-like"/>
    <property type="match status" value="1"/>
</dbReference>
<dbReference type="SUPFAM" id="SSF75005">
    <property type="entry name" value="Arabinanase/levansucrase/invertase"/>
    <property type="match status" value="1"/>
</dbReference>
<feature type="site" description="Important for catalytic activity, responsible for pKa modulation of the active site Glu and correct orientation of both the proton donor and substrate" evidence="4">
    <location>
        <position position="172"/>
    </location>
</feature>
<comment type="similarity">
    <text evidence="1 5">Belongs to the glycosyl hydrolase 43 family.</text>
</comment>
<dbReference type="PANTHER" id="PTHR42812">
    <property type="entry name" value="BETA-XYLOSIDASE"/>
    <property type="match status" value="1"/>
</dbReference>
<keyword evidence="2 5" id="KW-0378">Hydrolase</keyword>
<feature type="domain" description="Beta-xylosidase C-terminal Concanavalin A-like" evidence="6">
    <location>
        <begin position="350"/>
        <end position="535"/>
    </location>
</feature>
<dbReference type="eggNOG" id="COG3507">
    <property type="taxonomic scope" value="Bacteria"/>
</dbReference>
<evidence type="ECO:0000313" key="7">
    <source>
        <dbReference type="EMBL" id="EGG58232.1"/>
    </source>
</evidence>
<comment type="caution">
    <text evidence="7">The sequence shown here is derived from an EMBL/GenBank/DDBJ whole genome shotgun (WGS) entry which is preliminary data.</text>
</comment>
<keyword evidence="3 5" id="KW-0326">Glycosidase</keyword>
<dbReference type="Pfam" id="PF17851">
    <property type="entry name" value="GH43_C2"/>
    <property type="match status" value="1"/>
</dbReference>
<protein>
    <submittedName>
        <fullName evidence="7">Glycosyl hydrolase, family 43</fullName>
    </submittedName>
</protein>
<dbReference type="STRING" id="762982.HMPREF9442_00125"/>
<evidence type="ECO:0000256" key="1">
    <source>
        <dbReference type="ARBA" id="ARBA00009865"/>
    </source>
</evidence>
<reference evidence="7 8" key="1">
    <citation type="submission" date="2011-02" db="EMBL/GenBank/DDBJ databases">
        <authorList>
            <person name="Weinstock G."/>
            <person name="Sodergren E."/>
            <person name="Clifton S."/>
            <person name="Fulton L."/>
            <person name="Fulton B."/>
            <person name="Courtney L."/>
            <person name="Fronick C."/>
            <person name="Harrison M."/>
            <person name="Strong C."/>
            <person name="Farmer C."/>
            <person name="Delahaunty K."/>
            <person name="Markovic C."/>
            <person name="Hall O."/>
            <person name="Minx P."/>
            <person name="Tomlinson C."/>
            <person name="Mitreva M."/>
            <person name="Hou S."/>
            <person name="Chen J."/>
            <person name="Wollam A."/>
            <person name="Pepin K.H."/>
            <person name="Johnson M."/>
            <person name="Bhonagiri V."/>
            <person name="Zhang X."/>
            <person name="Suruliraj S."/>
            <person name="Warren W."/>
            <person name="Chinwalla A."/>
            <person name="Mardis E.R."/>
            <person name="Wilson R.K."/>
        </authorList>
    </citation>
    <scope>NUCLEOTIDE SEQUENCE [LARGE SCALE GENOMIC DNA]</scope>
    <source>
        <strain evidence="7 8">YIT 11841</strain>
    </source>
</reference>
<evidence type="ECO:0000256" key="4">
    <source>
        <dbReference type="PIRSR" id="PIRSR606710-2"/>
    </source>
</evidence>
<proteinExistence type="inferred from homology"/>
<dbReference type="InterPro" id="IPR051795">
    <property type="entry name" value="Glycosyl_Hydrlase_43"/>
</dbReference>
<accession>F3QPN8</accession>
<name>F3QPN8_9BACT</name>
<dbReference type="PANTHER" id="PTHR42812:SF12">
    <property type="entry name" value="BETA-XYLOSIDASE-RELATED"/>
    <property type="match status" value="1"/>
</dbReference>
<dbReference type="Proteomes" id="UP000005546">
    <property type="component" value="Unassembled WGS sequence"/>
</dbReference>
<sequence>MEYLLKMKIMKRYLYPMIFSFCLSAGLKAQQQKVWGDWTVWGEQAGGMYMNPVIPSDYSDIDCIRVGDDYYAISSTFQFSPGMTVLHSKDLVNWEICGNAVEDLTQIGNALNWNVMDRYARGIWAGTLRYHNGRFYLFFGTPDEGYFMTTAVRPEGPWEPLTPLLSEAGWDDCTAIWDEKGNGYFVGTHFADGYKTYLFKMAEDGKSIDRKSAVLINEGSGREASKLIKVDGWYYLVFSEHKPGIGRYVLAKRSRKVTGPYKEEKQLALPSVEAMEPNQGGIVLGRDNNWYFLTHHGTGDWSGRIVSLLPVTWVDGWPLLGKVLDSKIGTMKWSSDMPFNADEKLSIRRSDDFDGSSLASQWQWNYQPRKEFFSLSERPGWLRLKAYRPLKPNDLLKAGNTLTQRTFRKSENDVVIRMDISHMENGQKAGLCHFSSQHSAIGVVKEGGNRYLEYRENGKMTKGAQIHSRYIWFRSQWGLDGKSYYAYSIDGDNFTSFGTPYQMVWGNYRGDRIGIYCFNDNGENGFVDVDYFHYR</sequence>
<dbReference type="EMBL" id="AFBR01000001">
    <property type="protein sequence ID" value="EGG58232.1"/>
    <property type="molecule type" value="Genomic_DNA"/>
</dbReference>
<dbReference type="InterPro" id="IPR006710">
    <property type="entry name" value="Glyco_hydro_43"/>
</dbReference>
<keyword evidence="8" id="KW-1185">Reference proteome</keyword>
<evidence type="ECO:0000256" key="3">
    <source>
        <dbReference type="ARBA" id="ARBA00023295"/>
    </source>
</evidence>
<evidence type="ECO:0000259" key="6">
    <source>
        <dbReference type="Pfam" id="PF17851"/>
    </source>
</evidence>
<dbReference type="Gene3D" id="2.60.120.200">
    <property type="match status" value="1"/>
</dbReference>
<dbReference type="InterPro" id="IPR041542">
    <property type="entry name" value="GH43_C2"/>
</dbReference>
<evidence type="ECO:0000313" key="8">
    <source>
        <dbReference type="Proteomes" id="UP000005546"/>
    </source>
</evidence>